<proteinExistence type="predicted"/>
<sequence length="90" mass="9713">MHCPRYSAPGPSPGGRRRSKKPIFPGRGSARPVYWRASPAPGAPRLATDVIRFPSTYLENHRHVGIRIGTERTSCAAGVGLEESPPLTPP</sequence>
<organism evidence="2 3">
    <name type="scientific">Eumeta variegata</name>
    <name type="common">Bagworm moth</name>
    <name type="synonym">Eumeta japonica</name>
    <dbReference type="NCBI Taxonomy" id="151549"/>
    <lineage>
        <taxon>Eukaryota</taxon>
        <taxon>Metazoa</taxon>
        <taxon>Ecdysozoa</taxon>
        <taxon>Arthropoda</taxon>
        <taxon>Hexapoda</taxon>
        <taxon>Insecta</taxon>
        <taxon>Pterygota</taxon>
        <taxon>Neoptera</taxon>
        <taxon>Endopterygota</taxon>
        <taxon>Lepidoptera</taxon>
        <taxon>Glossata</taxon>
        <taxon>Ditrysia</taxon>
        <taxon>Tineoidea</taxon>
        <taxon>Psychidae</taxon>
        <taxon>Oiketicinae</taxon>
        <taxon>Eumeta</taxon>
    </lineage>
</organism>
<gene>
    <name evidence="2" type="ORF">EVAR_29224_1</name>
</gene>
<reference evidence="2 3" key="1">
    <citation type="journal article" date="2019" name="Commun. Biol.">
        <title>The bagworm genome reveals a unique fibroin gene that provides high tensile strength.</title>
        <authorList>
            <person name="Kono N."/>
            <person name="Nakamura H."/>
            <person name="Ohtoshi R."/>
            <person name="Tomita M."/>
            <person name="Numata K."/>
            <person name="Arakawa K."/>
        </authorList>
    </citation>
    <scope>NUCLEOTIDE SEQUENCE [LARGE SCALE GENOMIC DNA]</scope>
</reference>
<dbReference type="AlphaFoldDB" id="A0A4C1VI76"/>
<accession>A0A4C1VI76</accession>
<evidence type="ECO:0000313" key="2">
    <source>
        <dbReference type="EMBL" id="GBP38280.1"/>
    </source>
</evidence>
<name>A0A4C1VI76_EUMVA</name>
<feature type="region of interest" description="Disordered" evidence="1">
    <location>
        <begin position="1"/>
        <end position="31"/>
    </location>
</feature>
<keyword evidence="3" id="KW-1185">Reference proteome</keyword>
<comment type="caution">
    <text evidence="2">The sequence shown here is derived from an EMBL/GenBank/DDBJ whole genome shotgun (WGS) entry which is preliminary data.</text>
</comment>
<protein>
    <submittedName>
        <fullName evidence="2">Uncharacterized protein</fullName>
    </submittedName>
</protein>
<evidence type="ECO:0000313" key="3">
    <source>
        <dbReference type="Proteomes" id="UP000299102"/>
    </source>
</evidence>
<dbReference type="EMBL" id="BGZK01000346">
    <property type="protein sequence ID" value="GBP38280.1"/>
    <property type="molecule type" value="Genomic_DNA"/>
</dbReference>
<dbReference type="Proteomes" id="UP000299102">
    <property type="component" value="Unassembled WGS sequence"/>
</dbReference>
<evidence type="ECO:0000256" key="1">
    <source>
        <dbReference type="SAM" id="MobiDB-lite"/>
    </source>
</evidence>